<keyword evidence="3" id="KW-1185">Reference proteome</keyword>
<reference evidence="2" key="1">
    <citation type="journal article" date="2020" name="Phytopathology">
        <title>Genome Sequence Resources of Colletotrichum truncatum, C. plurivorum, C. musicola, and C. sojae: Four Species Pathogenic to Soybean (Glycine max).</title>
        <authorList>
            <person name="Rogerio F."/>
            <person name="Boufleur T.R."/>
            <person name="Ciampi-Guillardi M."/>
            <person name="Sukno S.A."/>
            <person name="Thon M.R."/>
            <person name="Massola Junior N.S."/>
            <person name="Baroncelli R."/>
        </authorList>
    </citation>
    <scope>NUCLEOTIDE SEQUENCE</scope>
    <source>
        <strain evidence="2">LFN0074</strain>
    </source>
</reference>
<feature type="compositionally biased region" description="Basic and acidic residues" evidence="1">
    <location>
        <begin position="250"/>
        <end position="270"/>
    </location>
</feature>
<dbReference type="Proteomes" id="UP000639643">
    <property type="component" value="Unassembled WGS sequence"/>
</dbReference>
<comment type="caution">
    <text evidence="2">The sequence shown here is derived from an EMBL/GenBank/DDBJ whole genome shotgun (WGS) entry which is preliminary data.</text>
</comment>
<gene>
    <name evidence="2" type="ORF">CMUS01_11767</name>
</gene>
<evidence type="ECO:0000313" key="2">
    <source>
        <dbReference type="EMBL" id="KAF6819194.1"/>
    </source>
</evidence>
<evidence type="ECO:0000313" key="3">
    <source>
        <dbReference type="Proteomes" id="UP000639643"/>
    </source>
</evidence>
<evidence type="ECO:0000256" key="1">
    <source>
        <dbReference type="SAM" id="MobiDB-lite"/>
    </source>
</evidence>
<dbReference type="EMBL" id="WIGM01000620">
    <property type="protein sequence ID" value="KAF6819194.1"/>
    <property type="molecule type" value="Genomic_DNA"/>
</dbReference>
<sequence length="458" mass="48598">MLFAAVVAALADERLGEAQPAPFTKFHTVTMLHVDDQGRVVGEHPKAPQAIPRTGNRDTNRGAHSLGPGAILAPGTPGKQDGLPAGTADVRALPLTTGFEQGAEPSETVPGANGTLATCPPAWGSIPIQRQASSEEGLEARSRSTSLSSSCATISPRGRHRYGILSVTNTSGHREECKLSRTPQFVSSSLSASEKVAGHRVDGEIAHASSGFSISLPRSADRLLSRTLSFPVSGGMGLRDNLIKPPNPLPRERNRTGHDALHLRPLEDLHTSQTDSKTTSDKTPRGVLNKACLGKAKSLGTHCASVTPKSRIANRELEKTTAKARASARVLGDRSAALIDPGQIALLRWWCPRVASHPPRVWLTPDGAITKETADPSWEPTVIVPGPIGHIIASHVRPAGSSEQQRQKGSCKMRREGIDAPPICHLAVCICLQLPAVAAVFRLQESSIAALPSRNKAR</sequence>
<feature type="region of interest" description="Disordered" evidence="1">
    <location>
        <begin position="43"/>
        <end position="63"/>
    </location>
</feature>
<dbReference type="AlphaFoldDB" id="A0A8H6JTR5"/>
<accession>A0A8H6JTR5</accession>
<feature type="region of interest" description="Disordered" evidence="1">
    <location>
        <begin position="235"/>
        <end position="286"/>
    </location>
</feature>
<protein>
    <submittedName>
        <fullName evidence="2">Uncharacterized protein</fullName>
    </submittedName>
</protein>
<name>A0A8H6JTR5_9PEZI</name>
<organism evidence="2 3">
    <name type="scientific">Colletotrichum musicola</name>
    <dbReference type="NCBI Taxonomy" id="2175873"/>
    <lineage>
        <taxon>Eukaryota</taxon>
        <taxon>Fungi</taxon>
        <taxon>Dikarya</taxon>
        <taxon>Ascomycota</taxon>
        <taxon>Pezizomycotina</taxon>
        <taxon>Sordariomycetes</taxon>
        <taxon>Hypocreomycetidae</taxon>
        <taxon>Glomerellales</taxon>
        <taxon>Glomerellaceae</taxon>
        <taxon>Colletotrichum</taxon>
        <taxon>Colletotrichum orchidearum species complex</taxon>
    </lineage>
</organism>
<proteinExistence type="predicted"/>